<proteinExistence type="inferred from homology"/>
<evidence type="ECO:0000256" key="5">
    <source>
        <dbReference type="SAM" id="MobiDB-lite"/>
    </source>
</evidence>
<dbReference type="Gene3D" id="3.40.190.10">
    <property type="entry name" value="Periplasmic binding protein-like II"/>
    <property type="match status" value="2"/>
</dbReference>
<comment type="caution">
    <text evidence="7">The sequence shown here is derived from an EMBL/GenBank/DDBJ whole genome shotgun (WGS) entry which is preliminary data.</text>
</comment>
<dbReference type="Proteomes" id="UP000288547">
    <property type="component" value="Unassembled WGS sequence"/>
</dbReference>
<dbReference type="OrthoDB" id="3388207at2"/>
<dbReference type="GO" id="GO:0032993">
    <property type="term" value="C:protein-DNA complex"/>
    <property type="evidence" value="ECO:0007669"/>
    <property type="project" value="TreeGrafter"/>
</dbReference>
<name>A0A444PQT2_9MICO</name>
<evidence type="ECO:0000313" key="7">
    <source>
        <dbReference type="EMBL" id="RWZ49586.1"/>
    </source>
</evidence>
<keyword evidence="3" id="KW-0238">DNA-binding</keyword>
<feature type="region of interest" description="Disordered" evidence="5">
    <location>
        <begin position="191"/>
        <end position="262"/>
    </location>
</feature>
<dbReference type="EMBL" id="RZNB01000005">
    <property type="protein sequence ID" value="RWZ49586.1"/>
    <property type="molecule type" value="Genomic_DNA"/>
</dbReference>
<evidence type="ECO:0000256" key="1">
    <source>
        <dbReference type="ARBA" id="ARBA00009437"/>
    </source>
</evidence>
<dbReference type="GO" id="GO:0003700">
    <property type="term" value="F:DNA-binding transcription factor activity"/>
    <property type="evidence" value="ECO:0007669"/>
    <property type="project" value="TreeGrafter"/>
</dbReference>
<dbReference type="GO" id="GO:0003677">
    <property type="term" value="F:DNA binding"/>
    <property type="evidence" value="ECO:0007669"/>
    <property type="project" value="UniProtKB-KW"/>
</dbReference>
<feature type="compositionally biased region" description="Basic residues" evidence="5">
    <location>
        <begin position="252"/>
        <end position="262"/>
    </location>
</feature>
<dbReference type="PANTHER" id="PTHR30346:SF0">
    <property type="entry name" value="HCA OPERON TRANSCRIPTIONAL ACTIVATOR HCAR"/>
    <property type="match status" value="1"/>
</dbReference>
<dbReference type="SUPFAM" id="SSF53850">
    <property type="entry name" value="Periplasmic binding protein-like II"/>
    <property type="match status" value="1"/>
</dbReference>
<evidence type="ECO:0000259" key="6">
    <source>
        <dbReference type="Pfam" id="PF03466"/>
    </source>
</evidence>
<dbReference type="PANTHER" id="PTHR30346">
    <property type="entry name" value="TRANSCRIPTIONAL DUAL REGULATOR HCAR-RELATED"/>
    <property type="match status" value="1"/>
</dbReference>
<keyword evidence="8" id="KW-1185">Reference proteome</keyword>
<organism evidence="7 8">
    <name type="scientific">Labedella phragmitis</name>
    <dbReference type="NCBI Taxonomy" id="2498849"/>
    <lineage>
        <taxon>Bacteria</taxon>
        <taxon>Bacillati</taxon>
        <taxon>Actinomycetota</taxon>
        <taxon>Actinomycetes</taxon>
        <taxon>Micrococcales</taxon>
        <taxon>Microbacteriaceae</taxon>
        <taxon>Labedella</taxon>
    </lineage>
</organism>
<evidence type="ECO:0000256" key="4">
    <source>
        <dbReference type="ARBA" id="ARBA00023163"/>
    </source>
</evidence>
<dbReference type="InterPro" id="IPR005119">
    <property type="entry name" value="LysR_subst-bd"/>
</dbReference>
<comment type="similarity">
    <text evidence="1">Belongs to the LysR transcriptional regulatory family.</text>
</comment>
<dbReference type="Pfam" id="PF03466">
    <property type="entry name" value="LysR_substrate"/>
    <property type="match status" value="1"/>
</dbReference>
<keyword evidence="4" id="KW-0804">Transcription</keyword>
<dbReference type="CDD" id="cd05466">
    <property type="entry name" value="PBP2_LTTR_substrate"/>
    <property type="match status" value="1"/>
</dbReference>
<feature type="compositionally biased region" description="Basic and acidic residues" evidence="5">
    <location>
        <begin position="191"/>
        <end position="229"/>
    </location>
</feature>
<dbReference type="AlphaFoldDB" id="A0A444PQT2"/>
<reference evidence="7 8" key="1">
    <citation type="submission" date="2018-12" db="EMBL/GenBank/DDBJ databases">
        <authorList>
            <person name="Li F."/>
        </authorList>
    </citation>
    <scope>NUCLEOTIDE SEQUENCE [LARGE SCALE GENOMIC DNA]</scope>
    <source>
        <strain evidence="7 8">11W25H-1</strain>
    </source>
</reference>
<gene>
    <name evidence="7" type="ORF">ELQ90_12545</name>
</gene>
<dbReference type="RefSeq" id="WP_128495633.1">
    <property type="nucleotide sequence ID" value="NZ_RZNB01000005.1"/>
</dbReference>
<accession>A0A444PQT2</accession>
<sequence length="262" mass="27893">MAMNGTHASENGSLTVAFVRGVLPGKWQRIWNGRHPRDPLELVPTEQGAQLAPLLDGRADMAFVRLPLDEAIDDDLLHVIPLYEEMTVVLASADHDVAAAEELSAGDIADELVHPTDDSLLDTIEVVRAGVGLLVLPQSVARLAGGKGLEWRPLVGAAPSRIALAWPRPVDGADAALVDDLEDFVGVVRGRGENSSRGRTDQAGEEKRSAEKRAEEKRAAEKRTADKRKNAAGAAGGRVRGAGSRSTTGRGRGSRNGRSGRR</sequence>
<protein>
    <submittedName>
        <fullName evidence="7">LysR family transcriptional regulator</fullName>
    </submittedName>
</protein>
<evidence type="ECO:0000256" key="2">
    <source>
        <dbReference type="ARBA" id="ARBA00023015"/>
    </source>
</evidence>
<evidence type="ECO:0000313" key="8">
    <source>
        <dbReference type="Proteomes" id="UP000288547"/>
    </source>
</evidence>
<feature type="domain" description="LysR substrate-binding" evidence="6">
    <location>
        <begin position="27"/>
        <end position="111"/>
    </location>
</feature>
<keyword evidence="2" id="KW-0805">Transcription regulation</keyword>
<evidence type="ECO:0000256" key="3">
    <source>
        <dbReference type="ARBA" id="ARBA00023125"/>
    </source>
</evidence>